<feature type="compositionally biased region" description="Polar residues" evidence="1">
    <location>
        <begin position="279"/>
        <end position="291"/>
    </location>
</feature>
<evidence type="ECO:0000256" key="1">
    <source>
        <dbReference type="SAM" id="MobiDB-lite"/>
    </source>
</evidence>
<accession>A0A8K0KUK3</accession>
<comment type="caution">
    <text evidence="2">The sequence shown here is derived from an EMBL/GenBank/DDBJ whole genome shotgun (WGS) entry which is preliminary data.</text>
</comment>
<dbReference type="AlphaFoldDB" id="A0A8K0KUK3"/>
<keyword evidence="3" id="KW-1185">Reference proteome</keyword>
<dbReference type="Proteomes" id="UP000809789">
    <property type="component" value="Unassembled WGS sequence"/>
</dbReference>
<feature type="region of interest" description="Disordered" evidence="1">
    <location>
        <begin position="264"/>
        <end position="291"/>
    </location>
</feature>
<reference evidence="2" key="1">
    <citation type="submission" date="2021-07" db="EMBL/GenBank/DDBJ databases">
        <title>Elsinoe batatas strain:CRI-CJ2 Genome sequencing and assembly.</title>
        <authorList>
            <person name="Huang L."/>
        </authorList>
    </citation>
    <scope>NUCLEOTIDE SEQUENCE</scope>
    <source>
        <strain evidence="2">CRI-CJ2</strain>
    </source>
</reference>
<feature type="compositionally biased region" description="Basic and acidic residues" evidence="1">
    <location>
        <begin position="264"/>
        <end position="275"/>
    </location>
</feature>
<name>A0A8K0KUK3_9PEZI</name>
<organism evidence="2 3">
    <name type="scientific">Elsinoe batatas</name>
    <dbReference type="NCBI Taxonomy" id="2601811"/>
    <lineage>
        <taxon>Eukaryota</taxon>
        <taxon>Fungi</taxon>
        <taxon>Dikarya</taxon>
        <taxon>Ascomycota</taxon>
        <taxon>Pezizomycotina</taxon>
        <taxon>Dothideomycetes</taxon>
        <taxon>Dothideomycetidae</taxon>
        <taxon>Myriangiales</taxon>
        <taxon>Elsinoaceae</taxon>
        <taxon>Elsinoe</taxon>
    </lineage>
</organism>
<dbReference type="EMBL" id="JAESVG020000011">
    <property type="protein sequence ID" value="KAG8622908.1"/>
    <property type="molecule type" value="Genomic_DNA"/>
</dbReference>
<protein>
    <submittedName>
        <fullName evidence="2">Uncharacterized protein</fullName>
    </submittedName>
</protein>
<evidence type="ECO:0000313" key="2">
    <source>
        <dbReference type="EMBL" id="KAG8622908.1"/>
    </source>
</evidence>
<proteinExistence type="predicted"/>
<evidence type="ECO:0000313" key="3">
    <source>
        <dbReference type="Proteomes" id="UP000809789"/>
    </source>
</evidence>
<gene>
    <name evidence="2" type="ORF">KVT40_009225</name>
</gene>
<sequence>MPVRLLKTDLLSCDLSTAAISTRIPSNERKSVVFLELAPASKTDYTFFVTHHAQHHQSSKQLLDFFILLRPGKSDQFQLINRTRRGFTVLRQSDINKVNSQKCDRLAIVTHSLVAAVASIEAAASDNNIRWDGLTKSLAEFKLLVDSDGIAAGHRPTDKNFLVFSTNKDNALSQDWPSADKEPPDSAIEAGVHLLNMISKAIVVVVFAEEVLKRQEHGGDAHRDLVEAIRESKSAIANMKGTVHQETGSGIIYGMKAMISRAESRGFQGDHRDAKTLSPVATNGLSRRNNS</sequence>